<dbReference type="OrthoDB" id="346839at2759"/>
<keyword evidence="3" id="KW-1185">Reference proteome</keyword>
<proteinExistence type="predicted"/>
<dbReference type="AlphaFoldDB" id="A0A1R3JMP5"/>
<accession>A0A1R3JMP5</accession>
<sequence length="45" mass="5087">MDMSLDDLIKSNKKPGPNRTCPPRGSRLDPSRRFPNRAGNRTVAY</sequence>
<organism evidence="2 3">
    <name type="scientific">Corchorus capsularis</name>
    <name type="common">Jute</name>
    <dbReference type="NCBI Taxonomy" id="210143"/>
    <lineage>
        <taxon>Eukaryota</taxon>
        <taxon>Viridiplantae</taxon>
        <taxon>Streptophyta</taxon>
        <taxon>Embryophyta</taxon>
        <taxon>Tracheophyta</taxon>
        <taxon>Spermatophyta</taxon>
        <taxon>Magnoliopsida</taxon>
        <taxon>eudicotyledons</taxon>
        <taxon>Gunneridae</taxon>
        <taxon>Pentapetalae</taxon>
        <taxon>rosids</taxon>
        <taxon>malvids</taxon>
        <taxon>Malvales</taxon>
        <taxon>Malvaceae</taxon>
        <taxon>Grewioideae</taxon>
        <taxon>Apeibeae</taxon>
        <taxon>Corchorus</taxon>
    </lineage>
</organism>
<dbReference type="EMBL" id="AWWV01007499">
    <property type="protein sequence ID" value="OMO96128.1"/>
    <property type="molecule type" value="Genomic_DNA"/>
</dbReference>
<evidence type="ECO:0000256" key="1">
    <source>
        <dbReference type="SAM" id="MobiDB-lite"/>
    </source>
</evidence>
<dbReference type="Proteomes" id="UP000188268">
    <property type="component" value="Unassembled WGS sequence"/>
</dbReference>
<comment type="caution">
    <text evidence="2">The sequence shown here is derived from an EMBL/GenBank/DDBJ whole genome shotgun (WGS) entry which is preliminary data.</text>
</comment>
<dbReference type="Gramene" id="OMO96128">
    <property type="protein sequence ID" value="OMO96128"/>
    <property type="gene ID" value="CCACVL1_05064"/>
</dbReference>
<protein>
    <submittedName>
        <fullName evidence="2">Uncharacterized protein</fullName>
    </submittedName>
</protein>
<reference evidence="2 3" key="1">
    <citation type="submission" date="2013-09" db="EMBL/GenBank/DDBJ databases">
        <title>Corchorus capsularis genome sequencing.</title>
        <authorList>
            <person name="Alam M."/>
            <person name="Haque M.S."/>
            <person name="Islam M.S."/>
            <person name="Emdad E.M."/>
            <person name="Islam M.M."/>
            <person name="Ahmed B."/>
            <person name="Halim A."/>
            <person name="Hossen Q.M.M."/>
            <person name="Hossain M.Z."/>
            <person name="Ahmed R."/>
            <person name="Khan M.M."/>
            <person name="Islam R."/>
            <person name="Rashid M.M."/>
            <person name="Khan S.A."/>
            <person name="Rahman M.S."/>
            <person name="Alam M."/>
        </authorList>
    </citation>
    <scope>NUCLEOTIDE SEQUENCE [LARGE SCALE GENOMIC DNA]</scope>
    <source>
        <strain evidence="3">cv. CVL-1</strain>
        <tissue evidence="2">Whole seedling</tissue>
    </source>
</reference>
<feature type="region of interest" description="Disordered" evidence="1">
    <location>
        <begin position="1"/>
        <end position="45"/>
    </location>
</feature>
<name>A0A1R3JMP5_COCAP</name>
<evidence type="ECO:0000313" key="2">
    <source>
        <dbReference type="EMBL" id="OMO96128.1"/>
    </source>
</evidence>
<evidence type="ECO:0000313" key="3">
    <source>
        <dbReference type="Proteomes" id="UP000188268"/>
    </source>
</evidence>
<gene>
    <name evidence="2" type="ORF">CCACVL1_05064</name>
</gene>